<dbReference type="Proteomes" id="UP000521943">
    <property type="component" value="Unassembled WGS sequence"/>
</dbReference>
<keyword evidence="3" id="KW-1185">Reference proteome</keyword>
<feature type="region of interest" description="Disordered" evidence="1">
    <location>
        <begin position="1"/>
        <end position="42"/>
    </location>
</feature>
<dbReference type="AlphaFoldDB" id="A0A8H6M5C8"/>
<evidence type="ECO:0000256" key="1">
    <source>
        <dbReference type="SAM" id="MobiDB-lite"/>
    </source>
</evidence>
<reference evidence="2 3" key="1">
    <citation type="submission" date="2020-07" db="EMBL/GenBank/DDBJ databases">
        <title>Comparative genomics of pyrophilous fungi reveals a link between fire events and developmental genes.</title>
        <authorList>
            <consortium name="DOE Joint Genome Institute"/>
            <person name="Steindorff A.S."/>
            <person name="Carver A."/>
            <person name="Calhoun S."/>
            <person name="Stillman K."/>
            <person name="Liu H."/>
            <person name="Lipzen A."/>
            <person name="Pangilinan J."/>
            <person name="Labutti K."/>
            <person name="Bruns T.D."/>
            <person name="Grigoriev I.V."/>
        </authorList>
    </citation>
    <scope>NUCLEOTIDE SEQUENCE [LARGE SCALE GENOMIC DNA]</scope>
    <source>
        <strain evidence="2 3">CBS 144469</strain>
    </source>
</reference>
<dbReference type="EMBL" id="JACGCI010000030">
    <property type="protein sequence ID" value="KAF6755330.1"/>
    <property type="molecule type" value="Genomic_DNA"/>
</dbReference>
<organism evidence="2 3">
    <name type="scientific">Ephemerocybe angulata</name>
    <dbReference type="NCBI Taxonomy" id="980116"/>
    <lineage>
        <taxon>Eukaryota</taxon>
        <taxon>Fungi</taxon>
        <taxon>Dikarya</taxon>
        <taxon>Basidiomycota</taxon>
        <taxon>Agaricomycotina</taxon>
        <taxon>Agaricomycetes</taxon>
        <taxon>Agaricomycetidae</taxon>
        <taxon>Agaricales</taxon>
        <taxon>Agaricineae</taxon>
        <taxon>Psathyrellaceae</taxon>
        <taxon>Ephemerocybe</taxon>
    </lineage>
</organism>
<evidence type="ECO:0000313" key="3">
    <source>
        <dbReference type="Proteomes" id="UP000521943"/>
    </source>
</evidence>
<feature type="compositionally biased region" description="Basic and acidic residues" evidence="1">
    <location>
        <begin position="100"/>
        <end position="111"/>
    </location>
</feature>
<gene>
    <name evidence="2" type="ORF">DFP72DRAFT_1121828</name>
</gene>
<protein>
    <submittedName>
        <fullName evidence="2">Uncharacterized protein</fullName>
    </submittedName>
</protein>
<name>A0A8H6M5C8_9AGAR</name>
<feature type="compositionally biased region" description="Basic residues" evidence="1">
    <location>
        <begin position="88"/>
        <end position="98"/>
    </location>
</feature>
<accession>A0A8H6M5C8</accession>
<proteinExistence type="predicted"/>
<evidence type="ECO:0000313" key="2">
    <source>
        <dbReference type="EMBL" id="KAF6755330.1"/>
    </source>
</evidence>
<sequence length="186" mass="21679">MSPSWQSHEKKTSMRLMGPARQQPEQSRTGKEGRGGGVPSRLPMMITRTLPLHSPINHIHRLPHHLPHHLPRTSLRLSQKLQPPHIPPHVRRTRRTRSLHNLDPHPVPPRDLEEDDPPTLPLHLRIPPHRHLTLTLTLTLTLSARRRAARRPIERAKPRRTRHLRRLHIHLFTLTPLLIALCLSYH</sequence>
<feature type="region of interest" description="Disordered" evidence="1">
    <location>
        <begin position="78"/>
        <end position="116"/>
    </location>
</feature>
<comment type="caution">
    <text evidence="2">The sequence shown here is derived from an EMBL/GenBank/DDBJ whole genome shotgun (WGS) entry which is preliminary data.</text>
</comment>